<evidence type="ECO:0000256" key="1">
    <source>
        <dbReference type="ARBA" id="ARBA00022741"/>
    </source>
</evidence>
<keyword evidence="1" id="KW-0547">Nucleotide-binding</keyword>
<dbReference type="InterPro" id="IPR014015">
    <property type="entry name" value="Helicase_SF3_DNA-vir"/>
</dbReference>
<dbReference type="Proteomes" id="UP000202419">
    <property type="component" value="Segment"/>
</dbReference>
<evidence type="ECO:0000313" key="6">
    <source>
        <dbReference type="Proteomes" id="UP000202419"/>
    </source>
</evidence>
<dbReference type="InterPro" id="IPR045455">
    <property type="entry name" value="NrS-1_pol-like_helicase"/>
</dbReference>
<dbReference type="InterPro" id="IPR027417">
    <property type="entry name" value="P-loop_NTPase"/>
</dbReference>
<evidence type="ECO:0000313" key="5">
    <source>
        <dbReference type="EMBL" id="ABT15022.1"/>
    </source>
</evidence>
<dbReference type="GO" id="GO:0005524">
    <property type="term" value="F:ATP binding"/>
    <property type="evidence" value="ECO:0007669"/>
    <property type="project" value="UniProtKB-KW"/>
</dbReference>
<organism evidence="5 6">
    <name type="scientific">Paramecium bursaria Chlorella virus NY2A</name>
    <name type="common">PBCV-NY2A</name>
    <dbReference type="NCBI Taxonomy" id="46021"/>
    <lineage>
        <taxon>Viruses</taxon>
        <taxon>Varidnaviria</taxon>
        <taxon>Bamfordvirae</taxon>
        <taxon>Nucleocytoviricota</taxon>
        <taxon>Megaviricetes</taxon>
        <taxon>Algavirales</taxon>
        <taxon>Phycodnaviridae</taxon>
        <taxon>Chlorovirus</taxon>
        <taxon>Chlorovirus americanus</taxon>
    </lineage>
</organism>
<feature type="domain" description="SF3 helicase" evidence="4">
    <location>
        <begin position="352"/>
        <end position="513"/>
    </location>
</feature>
<dbReference type="KEGG" id="vg:5659529"/>
<evidence type="ECO:0000256" key="3">
    <source>
        <dbReference type="SAM" id="MobiDB-lite"/>
    </source>
</evidence>
<feature type="region of interest" description="Disordered" evidence="3">
    <location>
        <begin position="1"/>
        <end position="21"/>
    </location>
</feature>
<organismHost>
    <name type="scientific">Chlorella</name>
    <dbReference type="NCBI Taxonomy" id="3071"/>
</organismHost>
<sequence length="654" mass="75532">MGGLIDPKKSKVEEQDQKNKEREQTIATIIKKLNPEQSIEKLNELANRWKLYDESATFETQTIHMFMALGVDFNDDLNESVKMDRGSFGMRQVDDKIRESEIEAISLYHRLRELNLFPDKMNNNVDKSMNLKKMTKILEMIFYSKKVVLSAFQAKLAVYQLANEDGVIELDQDLDTQLGSWALRFRFIEGDVSSFQELLLFLLDSAMEKKYRKVGDWLYEPIIIDGRDMHSWRAVSEIKDFVYSRLKKEISWEQWKNATLNMKNVGSAVEYLTNCHDYQLPFLHKSRGVYSFYNGVYIAPEDRFHCFDTEKEPLSDSIVASKFIENIFDNTHYDDWFDIPTPHLDSIMIFQQWEEEVQRWLFALLGRMLYPVNQVDSWQVVPFFKGLAATGKSTIILKVIKNFFETVDVGILSNNIERKFGISAFHDKFCVLAPEIKNDLAIEQAEFQSMVSGEDVQVNVKHKKAFAEEWRVPMALAGNEVPGWADNGGSIQRRLIVFEFKKPVRHGDMKLGEKLDKELPYILRKCNKAYLDLAGKYSDVNIWSVLPEYFINTREALARATNFIESFMASSEVILGENEICSLGDFKSALREHATTNVMHTKQLTADVFAGPFEKYGIKFLGAQTLDYCGQSVHTEFIQGLSLKSSRPKDSNMF</sequence>
<reference evidence="5 6" key="1">
    <citation type="journal article" date="2007" name="Virology">
        <title>Sequence and annotation of the 369-kb NY-2A and the 345-kb AR158 viruses that infect Chlorella NC64A.</title>
        <authorList>
            <person name="Fitzgerald L.A."/>
            <person name="Graves M.V."/>
            <person name="Li X."/>
            <person name="Feldblyum T."/>
            <person name="Nierman W.C."/>
            <person name="Van Etten J.L."/>
        </authorList>
    </citation>
    <scope>NUCLEOTIDE SEQUENCE [LARGE SCALE GENOMIC DNA]</scope>
    <source>
        <strain evidence="5 6">NY-2A</strain>
    </source>
</reference>
<dbReference type="EMBL" id="DQ491002">
    <property type="protein sequence ID" value="ABT15022.1"/>
    <property type="molecule type" value="Genomic_DNA"/>
</dbReference>
<keyword evidence="6" id="KW-1185">Reference proteome</keyword>
<proteinExistence type="predicted"/>
<dbReference type="RefSeq" id="YP_001497819.1">
    <property type="nucleotide sequence ID" value="NC_009898.1"/>
</dbReference>
<dbReference type="Pfam" id="PF19263">
    <property type="entry name" value="DUF5906"/>
    <property type="match status" value="1"/>
</dbReference>
<dbReference type="SUPFAM" id="SSF52540">
    <property type="entry name" value="P-loop containing nucleoside triphosphate hydrolases"/>
    <property type="match status" value="1"/>
</dbReference>
<dbReference type="GeneID" id="5659529"/>
<accession>A7IXE8</accession>
<dbReference type="OrthoDB" id="844at10239"/>
<dbReference type="InterPro" id="IPR014818">
    <property type="entry name" value="Phage/plasmid_primase_P4_C"/>
</dbReference>
<gene>
    <name evidence="5" type="primary">B623L</name>
    <name evidence="5" type="ORF">NY2A_B623L</name>
</gene>
<dbReference type="Pfam" id="PF08706">
    <property type="entry name" value="D5_N"/>
    <property type="match status" value="1"/>
</dbReference>
<name>A7IXE8_PBCVN</name>
<protein>
    <submittedName>
        <fullName evidence="5">Uncharacterized protein B623L</fullName>
    </submittedName>
</protein>
<evidence type="ECO:0000256" key="2">
    <source>
        <dbReference type="ARBA" id="ARBA00022840"/>
    </source>
</evidence>
<keyword evidence="2" id="KW-0067">ATP-binding</keyword>
<dbReference type="PROSITE" id="PS51206">
    <property type="entry name" value="SF3_HELICASE_1"/>
    <property type="match status" value="1"/>
</dbReference>
<evidence type="ECO:0000259" key="4">
    <source>
        <dbReference type="PROSITE" id="PS51206"/>
    </source>
</evidence>
<dbReference type="Gene3D" id="3.40.50.300">
    <property type="entry name" value="P-loop containing nucleotide triphosphate hydrolases"/>
    <property type="match status" value="1"/>
</dbReference>